<comment type="function">
    <text evidence="9">Involved in the biosynthesis of ADP-glucose, a building block required for the elongation reactions to produce glycogen. Catalyzes the reaction between ATP and alpha-D-glucose 1-phosphate (G1P) to produce pyrophosphate and ADP-Glc.</text>
</comment>
<evidence type="ECO:0000256" key="1">
    <source>
        <dbReference type="ARBA" id="ARBA00010443"/>
    </source>
</evidence>
<evidence type="ECO:0000259" key="11">
    <source>
        <dbReference type="Pfam" id="PF24894"/>
    </source>
</evidence>
<evidence type="ECO:0000256" key="2">
    <source>
        <dbReference type="ARBA" id="ARBA00022600"/>
    </source>
</evidence>
<dbReference type="CDD" id="cd02508">
    <property type="entry name" value="ADP_Glucose_PP"/>
    <property type="match status" value="1"/>
</dbReference>
<dbReference type="HAMAP" id="MF_00624">
    <property type="entry name" value="GlgC"/>
    <property type="match status" value="1"/>
</dbReference>
<dbReference type="Gene3D" id="3.90.550.10">
    <property type="entry name" value="Spore Coat Polysaccharide Biosynthesis Protein SpsA, Chain A"/>
    <property type="match status" value="1"/>
</dbReference>
<dbReference type="PROSITE" id="PS00809">
    <property type="entry name" value="ADP_GLC_PYROPHOSPH_2"/>
    <property type="match status" value="1"/>
</dbReference>
<dbReference type="PROSITE" id="PS00808">
    <property type="entry name" value="ADP_GLC_PYROPHOSPH_1"/>
    <property type="match status" value="1"/>
</dbReference>
<comment type="catalytic activity">
    <reaction evidence="9">
        <text>alpha-D-glucose 1-phosphate + ATP + H(+) = ADP-alpha-D-glucose + diphosphate</text>
        <dbReference type="Rhea" id="RHEA:12120"/>
        <dbReference type="ChEBI" id="CHEBI:15378"/>
        <dbReference type="ChEBI" id="CHEBI:30616"/>
        <dbReference type="ChEBI" id="CHEBI:33019"/>
        <dbReference type="ChEBI" id="CHEBI:57498"/>
        <dbReference type="ChEBI" id="CHEBI:58601"/>
        <dbReference type="EC" id="2.7.7.27"/>
    </reaction>
</comment>
<dbReference type="InterPro" id="IPR005836">
    <property type="entry name" value="ADP_Glu_pyroP_CS"/>
</dbReference>
<accession>A0ABU6PPE8</accession>
<feature type="binding site" evidence="9">
    <location>
        <position position="191"/>
    </location>
    <ligand>
        <name>alpha-D-glucose 1-phosphate</name>
        <dbReference type="ChEBI" id="CHEBI:58601"/>
    </ligand>
</feature>
<dbReference type="Proteomes" id="UP001343257">
    <property type="component" value="Unassembled WGS sequence"/>
</dbReference>
<dbReference type="InterPro" id="IPR023049">
    <property type="entry name" value="GlgC_bac"/>
</dbReference>
<dbReference type="EC" id="2.7.7.27" evidence="9"/>
<dbReference type="Gene3D" id="2.160.10.10">
    <property type="entry name" value="Hexapeptide repeat proteins"/>
    <property type="match status" value="1"/>
</dbReference>
<evidence type="ECO:0000256" key="5">
    <source>
        <dbReference type="ARBA" id="ARBA00022741"/>
    </source>
</evidence>
<keyword evidence="3 9" id="KW-0808">Transferase</keyword>
<evidence type="ECO:0000313" key="13">
    <source>
        <dbReference type="Proteomes" id="UP001343257"/>
    </source>
</evidence>
<comment type="pathway">
    <text evidence="9">Glycan biosynthesis; glycogen biosynthesis.</text>
</comment>
<feature type="site" description="Could play a key role in the communication between the regulatory and the substrate sites" evidence="9">
    <location>
        <position position="60"/>
    </location>
</feature>
<dbReference type="PANTHER" id="PTHR43523">
    <property type="entry name" value="GLUCOSE-1-PHOSPHATE ADENYLYLTRANSFERASE-RELATED"/>
    <property type="match status" value="1"/>
</dbReference>
<evidence type="ECO:0000313" key="12">
    <source>
        <dbReference type="EMBL" id="MED5016702.1"/>
    </source>
</evidence>
<comment type="similarity">
    <text evidence="1 9">Belongs to the bacterial/plant glucose-1-phosphate adenylyltransferase family.</text>
</comment>
<keyword evidence="2 9" id="KW-0321">Glycogen metabolism</keyword>
<dbReference type="RefSeq" id="WP_127606741.1">
    <property type="nucleotide sequence ID" value="NZ_BIMK01000041.1"/>
</dbReference>
<dbReference type="SUPFAM" id="SSF51161">
    <property type="entry name" value="Trimeric LpxA-like enzymes"/>
    <property type="match status" value="1"/>
</dbReference>
<feature type="site" description="Could play a key role in the communication between the regulatory and the substrate sites" evidence="9">
    <location>
        <position position="99"/>
    </location>
</feature>
<comment type="caution">
    <text evidence="12">The sequence shown here is derived from an EMBL/GenBank/DDBJ whole genome shotgun (WGS) entry which is preliminary data.</text>
</comment>
<dbReference type="InterPro" id="IPR029044">
    <property type="entry name" value="Nucleotide-diphossugar_trans"/>
</dbReference>
<evidence type="ECO:0000256" key="4">
    <source>
        <dbReference type="ARBA" id="ARBA00022695"/>
    </source>
</evidence>
<reference evidence="12 13" key="1">
    <citation type="submission" date="2023-03" db="EMBL/GenBank/DDBJ databases">
        <title>Bacillus Genome Sequencing.</title>
        <authorList>
            <person name="Dunlap C."/>
        </authorList>
    </citation>
    <scope>NUCLEOTIDE SEQUENCE [LARGE SCALE GENOMIC DNA]</scope>
    <source>
        <strain evidence="12 13">NRS-52</strain>
    </source>
</reference>
<feature type="domain" description="Nucleotidyl transferase" evidence="10">
    <location>
        <begin position="8"/>
        <end position="261"/>
    </location>
</feature>
<evidence type="ECO:0000256" key="9">
    <source>
        <dbReference type="HAMAP-Rule" id="MF_00624"/>
    </source>
</evidence>
<dbReference type="SUPFAM" id="SSF53448">
    <property type="entry name" value="Nucleotide-diphospho-sugar transferases"/>
    <property type="match status" value="1"/>
</dbReference>
<keyword evidence="6 9" id="KW-0067">ATP-binding</keyword>
<evidence type="ECO:0000256" key="8">
    <source>
        <dbReference type="ARBA" id="ARBA00023277"/>
    </source>
</evidence>
<dbReference type="EMBL" id="JARTLD010000011">
    <property type="protein sequence ID" value="MED5016702.1"/>
    <property type="molecule type" value="Genomic_DNA"/>
</dbReference>
<keyword evidence="4 9" id="KW-0548">Nucleotidyltransferase</keyword>
<evidence type="ECO:0000256" key="3">
    <source>
        <dbReference type="ARBA" id="ARBA00022679"/>
    </source>
</evidence>
<keyword evidence="13" id="KW-1185">Reference proteome</keyword>
<dbReference type="NCBIfam" id="NF003670">
    <property type="entry name" value="PRK05293.1"/>
    <property type="match status" value="1"/>
</dbReference>
<evidence type="ECO:0000259" key="10">
    <source>
        <dbReference type="Pfam" id="PF00483"/>
    </source>
</evidence>
<keyword evidence="5 9" id="KW-0547">Nucleotide-binding</keyword>
<dbReference type="GO" id="GO:0008878">
    <property type="term" value="F:glucose-1-phosphate adenylyltransferase activity"/>
    <property type="evidence" value="ECO:0007669"/>
    <property type="project" value="UniProtKB-EC"/>
</dbReference>
<dbReference type="CDD" id="cd04651">
    <property type="entry name" value="LbH_G1P_AT_C"/>
    <property type="match status" value="1"/>
</dbReference>
<gene>
    <name evidence="9" type="primary">glgC</name>
    <name evidence="12" type="ORF">P9847_05205</name>
</gene>
<evidence type="ECO:0000256" key="6">
    <source>
        <dbReference type="ARBA" id="ARBA00022840"/>
    </source>
</evidence>
<sequence>MKRKEVVAMLLAGGQGKRLKSLTKTLAKPAVYFGGTYRIIDFPLSNCSNSGIDTVGVLTQYEPLVLHSYIGVGSDWDMDRRSGGVYVLPPYEREDGTSWYRGTADAIYRNMKFIEQYDPEHVLILSGDHIYKMDYDRMLQYHKQKHADCTISVIDVTLEEATRFGILNTDDDLQIYEFEEKPEKPKSTLASMGVYLFKWDVLKQYLLQNVEQPDTSHDFGKDIIPMMLAEEKTLYAYPFQGYWKDVGTINSLWEANMDLLSETSELNLNDPDWRIYTRNPNQPAEYIAPGAKVRGCMINEGCSVYGEVSHSVLFYGVEVGEGSVVTDSVIMPQVKIGRNVRIHRAIITENLVIEDGTVIGEGLGEDSEILLVTGDNEAAPSILDSSPTPTL</sequence>
<evidence type="ECO:0000256" key="7">
    <source>
        <dbReference type="ARBA" id="ARBA00023056"/>
    </source>
</evidence>
<dbReference type="Pfam" id="PF00483">
    <property type="entry name" value="NTP_transferase"/>
    <property type="match status" value="1"/>
</dbReference>
<proteinExistence type="inferred from homology"/>
<dbReference type="InterPro" id="IPR005835">
    <property type="entry name" value="NTP_transferase_dom"/>
</dbReference>
<feature type="domain" description="Glucose-1-phosphate adenylyltransferase/Bifunctional protein GlmU-like C-terminal hexapeptide" evidence="11">
    <location>
        <begin position="293"/>
        <end position="373"/>
    </location>
</feature>
<dbReference type="InterPro" id="IPR011004">
    <property type="entry name" value="Trimer_LpxA-like_sf"/>
</dbReference>
<dbReference type="InterPro" id="IPR056818">
    <property type="entry name" value="GlmU/GlgC-like_hexapep"/>
</dbReference>
<keyword evidence="8 9" id="KW-0119">Carbohydrate metabolism</keyword>
<dbReference type="InterPro" id="IPR011831">
    <property type="entry name" value="ADP-Glc_PPase"/>
</dbReference>
<feature type="binding site" evidence="9">
    <location>
        <position position="165"/>
    </location>
    <ligand>
        <name>alpha-D-glucose 1-phosphate</name>
        <dbReference type="ChEBI" id="CHEBI:58601"/>
    </ligand>
</feature>
<dbReference type="Pfam" id="PF24894">
    <property type="entry name" value="Hexapep_GlmU"/>
    <property type="match status" value="1"/>
</dbReference>
<name>A0ABU6PPE8_9BACL</name>
<feature type="binding site" evidence="9">
    <location>
        <position position="100"/>
    </location>
    <ligand>
        <name>alpha-D-glucose 1-phosphate</name>
        <dbReference type="ChEBI" id="CHEBI:58601"/>
    </ligand>
</feature>
<keyword evidence="7 9" id="KW-0320">Glycogen biosynthesis</keyword>
<dbReference type="PANTHER" id="PTHR43523:SF2">
    <property type="entry name" value="GLUCOSE-1-PHOSPHATE ADENYLYLTRANSFERASE"/>
    <property type="match status" value="1"/>
</dbReference>
<comment type="subunit">
    <text evidence="9">Homotetramer.</text>
</comment>
<organism evidence="12 13">
    <name type="scientific">Paenibacillus chibensis</name>
    <dbReference type="NCBI Taxonomy" id="59846"/>
    <lineage>
        <taxon>Bacteria</taxon>
        <taxon>Bacillati</taxon>
        <taxon>Bacillota</taxon>
        <taxon>Bacilli</taxon>
        <taxon>Bacillales</taxon>
        <taxon>Paenibacillaceae</taxon>
        <taxon>Paenibacillus</taxon>
    </lineage>
</organism>
<feature type="binding site" evidence="9">
    <location>
        <begin position="180"/>
        <end position="181"/>
    </location>
    <ligand>
        <name>alpha-D-glucose 1-phosphate</name>
        <dbReference type="ChEBI" id="CHEBI:58601"/>
    </ligand>
</feature>
<protein>
    <recommendedName>
        <fullName evidence="9">Glucose-1-phosphate adenylyltransferase</fullName>
        <ecNumber evidence="9">2.7.7.27</ecNumber>
    </recommendedName>
    <alternativeName>
        <fullName evidence="9">ADP-glucose pyrophosphorylase</fullName>
        <shortName evidence="9">ADPGlc PPase</shortName>
    </alternativeName>
    <alternativeName>
        <fullName evidence="9">ADP-glucose synthase</fullName>
    </alternativeName>
</protein>
<dbReference type="NCBIfam" id="TIGR02091">
    <property type="entry name" value="glgC"/>
    <property type="match status" value="1"/>
</dbReference>